<protein>
    <submittedName>
        <fullName evidence="8">NADH-quinone oxidoreductase subunit NuoE</fullName>
        <ecNumber evidence="8">1.6.5.11</ecNumber>
        <ecNumber evidence="9">1.6.5.9</ecNumber>
    </submittedName>
</protein>
<dbReference type="SUPFAM" id="SSF52833">
    <property type="entry name" value="Thioredoxin-like"/>
    <property type="match status" value="1"/>
</dbReference>
<comment type="cofactor">
    <cofactor evidence="6">
        <name>[2Fe-2S] cluster</name>
        <dbReference type="ChEBI" id="CHEBI:190135"/>
    </cofactor>
</comment>
<evidence type="ECO:0000256" key="1">
    <source>
        <dbReference type="ARBA" id="ARBA00010643"/>
    </source>
</evidence>
<dbReference type="AlphaFoldDB" id="A0A8T7LW91"/>
<feature type="binding site" evidence="7">
    <location>
        <position position="137"/>
    </location>
    <ligand>
        <name>[2Fe-2S] cluster</name>
        <dbReference type="ChEBI" id="CHEBI:190135"/>
    </ligand>
</feature>
<comment type="similarity">
    <text evidence="1">Belongs to the complex I 24 kDa subunit family.</text>
</comment>
<dbReference type="FunFam" id="1.10.10.1590:FF:000001">
    <property type="entry name" value="NADH-quinone oxidoreductase subunit E"/>
    <property type="match status" value="1"/>
</dbReference>
<dbReference type="GO" id="GO:0051537">
    <property type="term" value="F:2 iron, 2 sulfur cluster binding"/>
    <property type="evidence" value="ECO:0007669"/>
    <property type="project" value="UniProtKB-KW"/>
</dbReference>
<reference evidence="8 10" key="1">
    <citation type="submission" date="2020-06" db="EMBL/GenBank/DDBJ databases">
        <title>Anoxygenic phototrophic Chloroflexota member uses a Type I reaction center.</title>
        <authorList>
            <person name="Tsuji J.M."/>
            <person name="Shaw N.A."/>
            <person name="Nagashima S."/>
            <person name="Venkiteswaran J."/>
            <person name="Schiff S.L."/>
            <person name="Hanada S."/>
            <person name="Tank M."/>
            <person name="Neufeld J.D."/>
        </authorList>
    </citation>
    <scope>NUCLEOTIDE SEQUENCE [LARGE SCALE GENOMIC DNA]</scope>
    <source>
        <strain evidence="8">L227-S17</strain>
    </source>
</reference>
<feature type="binding site" evidence="7">
    <location>
        <position position="92"/>
    </location>
    <ligand>
        <name>[2Fe-2S] cluster</name>
        <dbReference type="ChEBI" id="CHEBI:190135"/>
    </ligand>
</feature>
<evidence type="ECO:0000256" key="2">
    <source>
        <dbReference type="ARBA" id="ARBA00022714"/>
    </source>
</evidence>
<feature type="binding site" evidence="7">
    <location>
        <position position="133"/>
    </location>
    <ligand>
        <name>[2Fe-2S] cluster</name>
        <dbReference type="ChEBI" id="CHEBI:190135"/>
    </ligand>
</feature>
<keyword evidence="8" id="KW-0560">Oxidoreductase</keyword>
<dbReference type="Proteomes" id="UP000521676">
    <property type="component" value="Unassembled WGS sequence"/>
</dbReference>
<dbReference type="CDD" id="cd03064">
    <property type="entry name" value="TRX_Fd_NuoE"/>
    <property type="match status" value="1"/>
</dbReference>
<evidence type="ECO:0000256" key="7">
    <source>
        <dbReference type="PIRSR" id="PIRSR000216-1"/>
    </source>
</evidence>
<dbReference type="Gene3D" id="3.40.30.10">
    <property type="entry name" value="Glutaredoxin"/>
    <property type="match status" value="1"/>
</dbReference>
<evidence type="ECO:0000313" key="11">
    <source>
        <dbReference type="Proteomes" id="UP001431572"/>
    </source>
</evidence>
<dbReference type="PANTHER" id="PTHR10371:SF3">
    <property type="entry name" value="NADH DEHYDROGENASE [UBIQUINONE] FLAVOPROTEIN 2, MITOCHONDRIAL"/>
    <property type="match status" value="1"/>
</dbReference>
<name>A0A8T7LW91_9CHLR</name>
<dbReference type="InterPro" id="IPR002023">
    <property type="entry name" value="NuoE-like"/>
</dbReference>
<sequence length="176" mass="19559">MNNGTTASEQKLSEEARQRIYALRKNYPEGRSASAVIPALHIVQAEIGFISTEAATEVAGLLDMLVSEVEQVVTFYRMFFTKPVGKYVIKVCDSISCYLRGSDELLEMGKEKLSLKLGETTPDGRITLMKIECLAACSAAPCAQVNDEYVYNLNPELFVAMLEELQTAEENPYYLP</sequence>
<dbReference type="GO" id="GO:0050136">
    <property type="term" value="F:NADH dehydrogenase (quinone) (non-electrogenic) activity"/>
    <property type="evidence" value="ECO:0007669"/>
    <property type="project" value="UniProtKB-EC"/>
</dbReference>
<dbReference type="PANTHER" id="PTHR10371">
    <property type="entry name" value="NADH DEHYDROGENASE UBIQUINONE FLAVOPROTEIN 2, MITOCHONDRIAL"/>
    <property type="match status" value="1"/>
</dbReference>
<keyword evidence="4 7" id="KW-0408">Iron</keyword>
<dbReference type="Gene3D" id="1.10.10.1590">
    <property type="entry name" value="NADH-quinone oxidoreductase subunit E"/>
    <property type="match status" value="1"/>
</dbReference>
<organism evidence="8 10">
    <name type="scientific">Candidatus Chlorohelix allophototropha</name>
    <dbReference type="NCBI Taxonomy" id="3003348"/>
    <lineage>
        <taxon>Bacteria</taxon>
        <taxon>Bacillati</taxon>
        <taxon>Chloroflexota</taxon>
        <taxon>Chloroflexia</taxon>
        <taxon>Candidatus Chloroheliales</taxon>
        <taxon>Candidatus Chloroheliaceae</taxon>
        <taxon>Candidatus Chlorohelix</taxon>
    </lineage>
</organism>
<dbReference type="RefSeq" id="WP_341468985.1">
    <property type="nucleotide sequence ID" value="NZ_CP128399.1"/>
</dbReference>
<dbReference type="EMBL" id="CP128399">
    <property type="protein sequence ID" value="WJW67089.1"/>
    <property type="molecule type" value="Genomic_DNA"/>
</dbReference>
<dbReference type="PIRSF" id="PIRSF000216">
    <property type="entry name" value="NADH_DH_24kDa"/>
    <property type="match status" value="1"/>
</dbReference>
<dbReference type="InterPro" id="IPR041921">
    <property type="entry name" value="NuoE_N"/>
</dbReference>
<dbReference type="Proteomes" id="UP001431572">
    <property type="component" value="Chromosome 1"/>
</dbReference>
<evidence type="ECO:0000313" key="8">
    <source>
        <dbReference type="EMBL" id="NWJ45213.1"/>
    </source>
</evidence>
<dbReference type="NCBIfam" id="TIGR01958">
    <property type="entry name" value="nuoE_fam"/>
    <property type="match status" value="1"/>
</dbReference>
<reference evidence="9" key="2">
    <citation type="journal article" date="2024" name="Nature">
        <title>Anoxygenic phototroph of the Chloroflexota uses a type I reaction centre.</title>
        <authorList>
            <person name="Tsuji J.M."/>
            <person name="Shaw N.A."/>
            <person name="Nagashima S."/>
            <person name="Venkiteswaran J.J."/>
            <person name="Schiff S.L."/>
            <person name="Watanabe T."/>
            <person name="Fukui M."/>
            <person name="Hanada S."/>
            <person name="Tank M."/>
            <person name="Neufeld J.D."/>
        </authorList>
    </citation>
    <scope>NUCLEOTIDE SEQUENCE</scope>
    <source>
        <strain evidence="9">L227-S17</strain>
    </source>
</reference>
<dbReference type="InterPro" id="IPR036249">
    <property type="entry name" value="Thioredoxin-like_sf"/>
</dbReference>
<dbReference type="EC" id="1.6.5.11" evidence="8"/>
<keyword evidence="2 7" id="KW-0001">2Fe-2S</keyword>
<evidence type="ECO:0000256" key="6">
    <source>
        <dbReference type="ARBA" id="ARBA00034078"/>
    </source>
</evidence>
<dbReference type="GO" id="GO:0046872">
    <property type="term" value="F:metal ion binding"/>
    <property type="evidence" value="ECO:0007669"/>
    <property type="project" value="UniProtKB-KW"/>
</dbReference>
<comment type="cofactor">
    <cofactor evidence="7">
        <name>[2Fe-2S] cluster</name>
        <dbReference type="ChEBI" id="CHEBI:190135"/>
    </cofactor>
    <text evidence="7">Binds 1 [2Fe-2S] cluster.</text>
</comment>
<evidence type="ECO:0000256" key="3">
    <source>
        <dbReference type="ARBA" id="ARBA00022723"/>
    </source>
</evidence>
<evidence type="ECO:0000313" key="10">
    <source>
        <dbReference type="Proteomes" id="UP000521676"/>
    </source>
</evidence>
<dbReference type="NCBIfam" id="NF005722">
    <property type="entry name" value="PRK07539.1-2"/>
    <property type="match status" value="1"/>
</dbReference>
<keyword evidence="3 7" id="KW-0479">Metal-binding</keyword>
<feature type="binding site" evidence="7">
    <location>
        <position position="97"/>
    </location>
    <ligand>
        <name>[2Fe-2S] cluster</name>
        <dbReference type="ChEBI" id="CHEBI:190135"/>
    </ligand>
</feature>
<accession>A0A8T7LW91</accession>
<evidence type="ECO:0000256" key="4">
    <source>
        <dbReference type="ARBA" id="ARBA00023004"/>
    </source>
</evidence>
<keyword evidence="11" id="KW-1185">Reference proteome</keyword>
<dbReference type="EC" id="1.6.5.9" evidence="9"/>
<dbReference type="InterPro" id="IPR042128">
    <property type="entry name" value="NuoE_dom"/>
</dbReference>
<keyword evidence="5 7" id="KW-0411">Iron-sulfur</keyword>
<dbReference type="Pfam" id="PF01257">
    <property type="entry name" value="2Fe-2S_thioredx"/>
    <property type="match status" value="1"/>
</dbReference>
<evidence type="ECO:0000313" key="9">
    <source>
        <dbReference type="EMBL" id="WJW67089.1"/>
    </source>
</evidence>
<proteinExistence type="inferred from homology"/>
<dbReference type="EMBL" id="JACATZ010000001">
    <property type="protein sequence ID" value="NWJ45213.1"/>
    <property type="molecule type" value="Genomic_DNA"/>
</dbReference>
<gene>
    <name evidence="8" type="primary">nuoE</name>
    <name evidence="8" type="ORF">HXX08_04960</name>
    <name evidence="9" type="ORF">OZ401_000340</name>
</gene>
<evidence type="ECO:0000256" key="5">
    <source>
        <dbReference type="ARBA" id="ARBA00023014"/>
    </source>
</evidence>